<sequence length="99" mass="11360">MTPDMFLTDQELVRLTGYKIKSRQIAWLRSEAIPFRVSATGHPVVTRVAIEKPTRQEPAPLAEPWVPAVLQRDPLREPNVEGMLHHLSKRKLNRAKKQS</sequence>
<dbReference type="Proteomes" id="UP000077852">
    <property type="component" value="Unassembled WGS sequence"/>
</dbReference>
<evidence type="ECO:0000259" key="1">
    <source>
        <dbReference type="Pfam" id="PF13986"/>
    </source>
</evidence>
<gene>
    <name evidence="2" type="ORF">A3K87_09955</name>
</gene>
<evidence type="ECO:0000313" key="3">
    <source>
        <dbReference type="Proteomes" id="UP000077852"/>
    </source>
</evidence>
<protein>
    <recommendedName>
        <fullName evidence="1">DUF4224 domain-containing protein</fullName>
    </recommendedName>
</protein>
<name>A0AA91DRJ6_VARPD</name>
<comment type="caution">
    <text evidence="2">The sequence shown here is derived from an EMBL/GenBank/DDBJ whole genome shotgun (WGS) entry which is preliminary data.</text>
</comment>
<dbReference type="EMBL" id="LVHG01000027">
    <property type="protein sequence ID" value="OAK66079.1"/>
    <property type="molecule type" value="Genomic_DNA"/>
</dbReference>
<dbReference type="Pfam" id="PF13986">
    <property type="entry name" value="DUF4224"/>
    <property type="match status" value="1"/>
</dbReference>
<dbReference type="RefSeq" id="WP_081266668.1">
    <property type="nucleotide sequence ID" value="NZ_LVHG01000027.1"/>
</dbReference>
<evidence type="ECO:0000313" key="2">
    <source>
        <dbReference type="EMBL" id="OAK66079.1"/>
    </source>
</evidence>
<reference evidence="2 3" key="1">
    <citation type="submission" date="2016-03" db="EMBL/GenBank/DDBJ databases">
        <title>Genome sequence of Variovorax paradoxus KB5.</title>
        <authorList>
            <person name="Jeong H."/>
            <person name="Hong C.E."/>
            <person name="Jo S.H."/>
            <person name="Park J.M."/>
        </authorList>
    </citation>
    <scope>NUCLEOTIDE SEQUENCE [LARGE SCALE GENOMIC DNA]</scope>
    <source>
        <strain evidence="2 3">KB5</strain>
    </source>
</reference>
<dbReference type="InterPro" id="IPR025319">
    <property type="entry name" value="DUF4224"/>
</dbReference>
<feature type="domain" description="DUF4224" evidence="1">
    <location>
        <begin position="6"/>
        <end position="49"/>
    </location>
</feature>
<proteinExistence type="predicted"/>
<accession>A0AA91DRJ6</accession>
<dbReference type="AlphaFoldDB" id="A0AA91DRJ6"/>
<organism evidence="2 3">
    <name type="scientific">Variovorax paradoxus</name>
    <dbReference type="NCBI Taxonomy" id="34073"/>
    <lineage>
        <taxon>Bacteria</taxon>
        <taxon>Pseudomonadati</taxon>
        <taxon>Pseudomonadota</taxon>
        <taxon>Betaproteobacteria</taxon>
        <taxon>Burkholderiales</taxon>
        <taxon>Comamonadaceae</taxon>
        <taxon>Variovorax</taxon>
    </lineage>
</organism>